<feature type="transmembrane region" description="Helical" evidence="7">
    <location>
        <begin position="272"/>
        <end position="295"/>
    </location>
</feature>
<comment type="similarity">
    <text evidence="7">Belongs to the binding-protein-dependent transport system permease family.</text>
</comment>
<dbReference type="PANTHER" id="PTHR43163:SF6">
    <property type="entry name" value="DIPEPTIDE TRANSPORT SYSTEM PERMEASE PROTEIN DPPB-RELATED"/>
    <property type="match status" value="1"/>
</dbReference>
<evidence type="ECO:0000259" key="8">
    <source>
        <dbReference type="PROSITE" id="PS50928"/>
    </source>
</evidence>
<keyword evidence="2 7" id="KW-0813">Transport</keyword>
<evidence type="ECO:0000256" key="3">
    <source>
        <dbReference type="ARBA" id="ARBA00022475"/>
    </source>
</evidence>
<gene>
    <name evidence="9" type="ORF">AAC691_03710</name>
</gene>
<dbReference type="Pfam" id="PF00528">
    <property type="entry name" value="BPD_transp_1"/>
    <property type="match status" value="1"/>
</dbReference>
<dbReference type="InterPro" id="IPR000515">
    <property type="entry name" value="MetI-like"/>
</dbReference>
<accession>A0ABZ3D6Z3</accession>
<evidence type="ECO:0000256" key="5">
    <source>
        <dbReference type="ARBA" id="ARBA00022989"/>
    </source>
</evidence>
<dbReference type="InterPro" id="IPR045621">
    <property type="entry name" value="BPD_transp_1_N"/>
</dbReference>
<organism evidence="9 10">
    <name type="scientific">Nguyenibacter vanlangensis</name>
    <dbReference type="NCBI Taxonomy" id="1216886"/>
    <lineage>
        <taxon>Bacteria</taxon>
        <taxon>Pseudomonadati</taxon>
        <taxon>Pseudomonadota</taxon>
        <taxon>Alphaproteobacteria</taxon>
        <taxon>Acetobacterales</taxon>
        <taxon>Acetobacteraceae</taxon>
        <taxon>Nguyenibacter</taxon>
    </lineage>
</organism>
<keyword evidence="3" id="KW-1003">Cell membrane</keyword>
<feature type="transmembrane region" description="Helical" evidence="7">
    <location>
        <begin position="226"/>
        <end position="252"/>
    </location>
</feature>
<keyword evidence="10" id="KW-1185">Reference proteome</keyword>
<evidence type="ECO:0000313" key="9">
    <source>
        <dbReference type="EMBL" id="XAE43568.1"/>
    </source>
</evidence>
<dbReference type="Gene3D" id="1.10.3720.10">
    <property type="entry name" value="MetI-like"/>
    <property type="match status" value="1"/>
</dbReference>
<evidence type="ECO:0000256" key="7">
    <source>
        <dbReference type="RuleBase" id="RU363032"/>
    </source>
</evidence>
<keyword evidence="5 7" id="KW-1133">Transmembrane helix</keyword>
<feature type="transmembrane region" description="Helical" evidence="7">
    <location>
        <begin position="169"/>
        <end position="188"/>
    </location>
</feature>
<proteinExistence type="inferred from homology"/>
<sequence>MTALLRRTAALPFIMLAVSAIIFAAIHALPGDPARLLAGPQAPGGVIRALHARLGLDLPLPTQYMRFLAHALRGDLGLSLRDGTPVRHLLATHLPYTLALGGLAYGLALLAGVPAGALAAARAGAWPDRLLMAATLVGSSLAGFWVALLGMELFAVRLHWLPLMGAGDWRHYVLPASVLALLPTALILRMTRAGLCEILDQDYIRTARAKGLPPWRIMTRHALRNAMVPVVTVAGLNLGGLISGAVVTETVFDWPGIGRLLVDAVRYRDYPVIQGVTLLSVLGVLVINLLAELAIMRLDPRQRGH</sequence>
<feature type="transmembrane region" description="Helical" evidence="7">
    <location>
        <begin position="96"/>
        <end position="118"/>
    </location>
</feature>
<evidence type="ECO:0000256" key="1">
    <source>
        <dbReference type="ARBA" id="ARBA00004651"/>
    </source>
</evidence>
<dbReference type="SUPFAM" id="SSF161098">
    <property type="entry name" value="MetI-like"/>
    <property type="match status" value="1"/>
</dbReference>
<keyword evidence="6 7" id="KW-0472">Membrane</keyword>
<evidence type="ECO:0000256" key="4">
    <source>
        <dbReference type="ARBA" id="ARBA00022692"/>
    </source>
</evidence>
<dbReference type="RefSeq" id="WP_342628992.1">
    <property type="nucleotide sequence ID" value="NZ_CP152276.1"/>
</dbReference>
<evidence type="ECO:0000313" key="10">
    <source>
        <dbReference type="Proteomes" id="UP001449795"/>
    </source>
</evidence>
<evidence type="ECO:0000256" key="6">
    <source>
        <dbReference type="ARBA" id="ARBA00023136"/>
    </source>
</evidence>
<dbReference type="Pfam" id="PF19300">
    <property type="entry name" value="BPD_transp_1_N"/>
    <property type="match status" value="1"/>
</dbReference>
<dbReference type="PANTHER" id="PTHR43163">
    <property type="entry name" value="DIPEPTIDE TRANSPORT SYSTEM PERMEASE PROTEIN DPPB-RELATED"/>
    <property type="match status" value="1"/>
</dbReference>
<dbReference type="Proteomes" id="UP001449795">
    <property type="component" value="Chromosome"/>
</dbReference>
<protein>
    <submittedName>
        <fullName evidence="9">ABC transporter permease</fullName>
    </submittedName>
</protein>
<dbReference type="CDD" id="cd06261">
    <property type="entry name" value="TM_PBP2"/>
    <property type="match status" value="1"/>
</dbReference>
<dbReference type="PROSITE" id="PS50928">
    <property type="entry name" value="ABC_TM1"/>
    <property type="match status" value="1"/>
</dbReference>
<dbReference type="InterPro" id="IPR035906">
    <property type="entry name" value="MetI-like_sf"/>
</dbReference>
<feature type="domain" description="ABC transmembrane type-1" evidence="8">
    <location>
        <begin position="94"/>
        <end position="291"/>
    </location>
</feature>
<evidence type="ECO:0000256" key="2">
    <source>
        <dbReference type="ARBA" id="ARBA00022448"/>
    </source>
</evidence>
<feature type="transmembrane region" description="Helical" evidence="7">
    <location>
        <begin position="9"/>
        <end position="29"/>
    </location>
</feature>
<comment type="subcellular location">
    <subcellularLocation>
        <location evidence="1 7">Cell membrane</location>
        <topology evidence="1 7">Multi-pass membrane protein</topology>
    </subcellularLocation>
</comment>
<reference evidence="9 10" key="1">
    <citation type="submission" date="2024-04" db="EMBL/GenBank/DDBJ databases">
        <title>Complete genome sequence of Nguyenibacter vanlangesis HBCM-1154, a strain capable of nitrogen fixation, IAA production, and phosphorus solubilization isolated from sugarcane soil.</title>
        <authorList>
            <person name="MY HANH P."/>
        </authorList>
    </citation>
    <scope>NUCLEOTIDE SEQUENCE [LARGE SCALE GENOMIC DNA]</scope>
    <source>
        <strain evidence="9 10">HBCM 1154</strain>
    </source>
</reference>
<name>A0ABZ3D6Z3_9PROT</name>
<keyword evidence="4 7" id="KW-0812">Transmembrane</keyword>
<feature type="transmembrane region" description="Helical" evidence="7">
    <location>
        <begin position="130"/>
        <end position="149"/>
    </location>
</feature>
<dbReference type="EMBL" id="CP152276">
    <property type="protein sequence ID" value="XAE43568.1"/>
    <property type="molecule type" value="Genomic_DNA"/>
</dbReference>